<feature type="domain" description="Csm6 CARF" evidence="1">
    <location>
        <begin position="76"/>
        <end position="169"/>
    </location>
</feature>
<dbReference type="RefSeq" id="WP_111675766.1">
    <property type="nucleotide sequence ID" value="NZ_JBCIZF010000001.1"/>
</dbReference>
<evidence type="ECO:0000313" key="3">
    <source>
        <dbReference type="Proteomes" id="UP000248534"/>
    </source>
</evidence>
<dbReference type="Proteomes" id="UP000248534">
    <property type="component" value="Chromosome 1"/>
</dbReference>
<organism evidence="2 3">
    <name type="scientific">Streptococcus sanguinis</name>
    <dbReference type="NCBI Taxonomy" id="1305"/>
    <lineage>
        <taxon>Bacteria</taxon>
        <taxon>Bacillati</taxon>
        <taxon>Bacillota</taxon>
        <taxon>Bacilli</taxon>
        <taxon>Lactobacillales</taxon>
        <taxon>Streptococcaceae</taxon>
        <taxon>Streptococcus</taxon>
    </lineage>
</organism>
<dbReference type="NCBIfam" id="TIGR02672">
    <property type="entry name" value="cas_csm6"/>
    <property type="match status" value="1"/>
</dbReference>
<evidence type="ECO:0000313" key="2">
    <source>
        <dbReference type="EMBL" id="SQF71240.1"/>
    </source>
</evidence>
<gene>
    <name evidence="2" type="ORF">NCTC11086_01177</name>
</gene>
<name>A0A2X3Y2M0_STRSA</name>
<evidence type="ECO:0000259" key="1">
    <source>
        <dbReference type="Pfam" id="PF22208"/>
    </source>
</evidence>
<proteinExistence type="predicted"/>
<dbReference type="EMBL" id="LS483364">
    <property type="protein sequence ID" value="SQF71240.1"/>
    <property type="molecule type" value="Genomic_DNA"/>
</dbReference>
<dbReference type="InterPro" id="IPR053955">
    <property type="entry name" value="Csm6_CARF"/>
</dbReference>
<reference evidence="2 3" key="1">
    <citation type="submission" date="2018-06" db="EMBL/GenBank/DDBJ databases">
        <authorList>
            <consortium name="Pathogen Informatics"/>
            <person name="Doyle S."/>
        </authorList>
    </citation>
    <scope>NUCLEOTIDE SEQUENCE [LARGE SCALE GENOMIC DNA]</scope>
    <source>
        <strain evidence="2 3">NCTC11086</strain>
    </source>
</reference>
<accession>A0A2X3Y2M0</accession>
<sequence length="389" mass="45650">MRILISSVGDTDPIRGFRDGALLHIARKYRPDKIIIIYSERTVLRHDRIVAALHSIEESYSPEIEQYPTIIKNSEVFIFDKMYEQIERFLNPAFFNNTDEFILNLSSGTPQIKSALFIINRLNDINVKAVQVPSPTGSSNERLEHDNEEDIDELIETNEDNSPNFEDRTIEDKSEKFRQALLKRTAKNLIEKYDYRAALDVLNSLISDDNLRKVKEELKNLVDALDRQDIPQRLKKRKLDETTKRVLNAYLIIDIQKKRSNVGESFIRMRSLLEFIAEDYINKNYPQELRNIENYFDRNYILFGDYITILKNNQEWEILKEMKPIRELTSSRNAIAHTLDSLSPEDVKKLSRALKALKKLILTYYSFDKSLLDFYENTNDRLLESLNAK</sequence>
<dbReference type="Pfam" id="PF22208">
    <property type="entry name" value="Cas_Csm6_CARF"/>
    <property type="match status" value="1"/>
</dbReference>
<dbReference type="InterPro" id="IPR013489">
    <property type="entry name" value="CRISPR-assoc_prot_Csm6"/>
</dbReference>
<dbReference type="AlphaFoldDB" id="A0A2X3Y2M0"/>
<protein>
    <submittedName>
        <fullName evidence="2">CRISPR type III-A/MTUBE-associated protein Csm6</fullName>
    </submittedName>
</protein>